<gene>
    <name evidence="2" type="ORF">NGTW08_p0042</name>
</gene>
<protein>
    <submittedName>
        <fullName evidence="2">TraM</fullName>
    </submittedName>
</protein>
<name>A0A171IPV7_NEIGO</name>
<dbReference type="GO" id="GO:0009372">
    <property type="term" value="P:quorum sensing"/>
    <property type="evidence" value="ECO:0007669"/>
    <property type="project" value="InterPro"/>
</dbReference>
<feature type="transmembrane region" description="Helical" evidence="1">
    <location>
        <begin position="137"/>
        <end position="156"/>
    </location>
</feature>
<proteinExistence type="predicted"/>
<accession>A0A171IPV7</accession>
<dbReference type="BioCyc" id="NGON940296:GLHN-2251-MONOMER"/>
<dbReference type="Pfam" id="PF11657">
    <property type="entry name" value="Activator-TraM"/>
    <property type="match status" value="1"/>
</dbReference>
<sequence>MDEKVKAILATIVEKNGIALSPKDPIMVVFTALEYMLSEQHAEQKALTVLFKAQVEEATGNWIQSVHQQTEELVSQQLNTTKEQAKEMSKLLLHETDRLLEQRITDAVKDFEGKLYGINDNAMNAVELRIKETRNTAILNLTAALIVLLAVIILAFKFTF</sequence>
<reference evidence="2" key="2">
    <citation type="journal article" date="2011" name="J. Bacteriol.">
        <title>Draft genome sequence of a dominant, multidrug-resistant Neisseria gonorrhoeae strain, TCDC-NG08107, from a sexual group at high risk of acquiring human immunodeficiency virus infection and syphilis.</title>
        <authorList>
            <person name="Chen C.C."/>
            <person name="Hsia K.C."/>
            <person name="Huang C.T."/>
            <person name="Wong W.W."/>
            <person name="Yen M.Y."/>
            <person name="Li L.H."/>
            <person name="Lin K.Y."/>
            <person name="Chen K.W."/>
            <person name="Li S.Y."/>
        </authorList>
    </citation>
    <scope>NUCLEOTIDE SEQUENCE</scope>
    <source>
        <strain evidence="2">TCDC-NG08107</strain>
        <plasmid evidence="2">pNGTCDC08107</plasmid>
    </source>
</reference>
<dbReference type="AlphaFoldDB" id="A0A171IPV7"/>
<keyword evidence="1" id="KW-1133">Transmembrane helix</keyword>
<organism evidence="2">
    <name type="scientific">Neisseria gonorrhoeae TCDC-NG08107</name>
    <dbReference type="NCBI Taxonomy" id="940296"/>
    <lineage>
        <taxon>Bacteria</taxon>
        <taxon>Pseudomonadati</taxon>
        <taxon>Pseudomonadota</taxon>
        <taxon>Betaproteobacteria</taxon>
        <taxon>Neisseriales</taxon>
        <taxon>Neisseriaceae</taxon>
        <taxon>Neisseria</taxon>
    </lineage>
</organism>
<keyword evidence="1" id="KW-0472">Membrane</keyword>
<dbReference type="EMBL" id="CP002441">
    <property type="protein sequence ID" value="ADV09172.1"/>
    <property type="molecule type" value="Genomic_DNA"/>
</dbReference>
<dbReference type="InterPro" id="IPR028140">
    <property type="entry name" value="TraM"/>
</dbReference>
<keyword evidence="2" id="KW-0614">Plasmid</keyword>
<reference evidence="2" key="1">
    <citation type="submission" date="2010-12" db="EMBL/GenBank/DDBJ databases">
        <authorList>
            <person name="Wang C.B."/>
            <person name="He X.J."/>
        </authorList>
    </citation>
    <scope>NUCLEOTIDE SEQUENCE</scope>
    <source>
        <strain evidence="2">TCDC-NG08107</strain>
        <plasmid evidence="2">pNGTCDC08107</plasmid>
    </source>
</reference>
<keyword evidence="1" id="KW-0812">Transmembrane</keyword>
<evidence type="ECO:0000313" key="2">
    <source>
        <dbReference type="EMBL" id="ADV09172.1"/>
    </source>
</evidence>
<evidence type="ECO:0000256" key="1">
    <source>
        <dbReference type="SAM" id="Phobius"/>
    </source>
</evidence>
<geneLocation type="plasmid" evidence="2">
    <name>pNGTCDC08107</name>
</geneLocation>